<feature type="domain" description="DUF8040" evidence="2">
    <location>
        <begin position="117"/>
        <end position="179"/>
    </location>
</feature>
<name>A0AAW2LI36_9LAMI</name>
<dbReference type="Pfam" id="PF26138">
    <property type="entry name" value="DUF8040"/>
    <property type="match status" value="1"/>
</dbReference>
<sequence length="390" mass="44675">MTRIFTSDSKRLILELEESWQSRAYENCIMDLANGDYSARYDHHKPCPVQSEYVARSVDSKIESVLCFSEDLRVVESLELLEWPRTQKLFNILKIGDGQNVEIYAADTTSILGYPINLDTCIEQSRGIKASKNVSVAEQVAMFLSIITHHKKNCVVKHEFIRSGHTMSKHFHFVLLAVCCFRCVRWNLSLTHEYRRMKKVITAHVKDKFPSMFLVYATLKYNSYTYSMGRKVLQRTTLFCGMQYTDLKDYVSLPGNMEIHFQSTAYVNNLEDDGSSRQKRQGANKDRATVDRSWDPNKVANDNGLSQPTVDQDCYVPTAEWDPKTNFNGDDEPPPHSFNMNCDPTVNSSTATKCTPSNRKRKLSDTCPEIPQLVNIVSNFCETANNRLDH</sequence>
<evidence type="ECO:0000256" key="1">
    <source>
        <dbReference type="SAM" id="MobiDB-lite"/>
    </source>
</evidence>
<organism evidence="3">
    <name type="scientific">Sesamum calycinum</name>
    <dbReference type="NCBI Taxonomy" id="2727403"/>
    <lineage>
        <taxon>Eukaryota</taxon>
        <taxon>Viridiplantae</taxon>
        <taxon>Streptophyta</taxon>
        <taxon>Embryophyta</taxon>
        <taxon>Tracheophyta</taxon>
        <taxon>Spermatophyta</taxon>
        <taxon>Magnoliopsida</taxon>
        <taxon>eudicotyledons</taxon>
        <taxon>Gunneridae</taxon>
        <taxon>Pentapetalae</taxon>
        <taxon>asterids</taxon>
        <taxon>lamiids</taxon>
        <taxon>Lamiales</taxon>
        <taxon>Pedaliaceae</taxon>
        <taxon>Sesamum</taxon>
    </lineage>
</organism>
<protein>
    <recommendedName>
        <fullName evidence="2">DUF8040 domain-containing protein</fullName>
    </recommendedName>
</protein>
<reference evidence="3" key="1">
    <citation type="submission" date="2020-06" db="EMBL/GenBank/DDBJ databases">
        <authorList>
            <person name="Li T."/>
            <person name="Hu X."/>
            <person name="Zhang T."/>
            <person name="Song X."/>
            <person name="Zhang H."/>
            <person name="Dai N."/>
            <person name="Sheng W."/>
            <person name="Hou X."/>
            <person name="Wei L."/>
        </authorList>
    </citation>
    <scope>NUCLEOTIDE SEQUENCE</scope>
    <source>
        <strain evidence="3">KEN8</strain>
        <tissue evidence="3">Leaf</tissue>
    </source>
</reference>
<evidence type="ECO:0000313" key="3">
    <source>
        <dbReference type="EMBL" id="KAL0318252.1"/>
    </source>
</evidence>
<reference evidence="3" key="2">
    <citation type="journal article" date="2024" name="Plant">
        <title>Genomic evolution and insights into agronomic trait innovations of Sesamum species.</title>
        <authorList>
            <person name="Miao H."/>
            <person name="Wang L."/>
            <person name="Qu L."/>
            <person name="Liu H."/>
            <person name="Sun Y."/>
            <person name="Le M."/>
            <person name="Wang Q."/>
            <person name="Wei S."/>
            <person name="Zheng Y."/>
            <person name="Lin W."/>
            <person name="Duan Y."/>
            <person name="Cao H."/>
            <person name="Xiong S."/>
            <person name="Wang X."/>
            <person name="Wei L."/>
            <person name="Li C."/>
            <person name="Ma Q."/>
            <person name="Ju M."/>
            <person name="Zhao R."/>
            <person name="Li G."/>
            <person name="Mu C."/>
            <person name="Tian Q."/>
            <person name="Mei H."/>
            <person name="Zhang T."/>
            <person name="Gao T."/>
            <person name="Zhang H."/>
        </authorList>
    </citation>
    <scope>NUCLEOTIDE SEQUENCE</scope>
    <source>
        <strain evidence="3">KEN8</strain>
    </source>
</reference>
<comment type="caution">
    <text evidence="3">The sequence shown here is derived from an EMBL/GenBank/DDBJ whole genome shotgun (WGS) entry which is preliminary data.</text>
</comment>
<proteinExistence type="predicted"/>
<feature type="region of interest" description="Disordered" evidence="1">
    <location>
        <begin position="272"/>
        <end position="341"/>
    </location>
</feature>
<dbReference type="EMBL" id="JACGWM010000020">
    <property type="protein sequence ID" value="KAL0318252.1"/>
    <property type="molecule type" value="Genomic_DNA"/>
</dbReference>
<dbReference type="AlphaFoldDB" id="A0AAW2LI36"/>
<gene>
    <name evidence="3" type="ORF">Scaly_2849700</name>
</gene>
<feature type="compositionally biased region" description="Basic and acidic residues" evidence="1">
    <location>
        <begin position="283"/>
        <end position="295"/>
    </location>
</feature>
<dbReference type="InterPro" id="IPR058353">
    <property type="entry name" value="DUF8040"/>
</dbReference>
<evidence type="ECO:0000259" key="2">
    <source>
        <dbReference type="Pfam" id="PF26138"/>
    </source>
</evidence>
<accession>A0AAW2LI36</accession>